<keyword evidence="3" id="KW-0812">Transmembrane</keyword>
<protein>
    <submittedName>
        <fullName evidence="7">Uncharacterized protein</fullName>
    </submittedName>
</protein>
<evidence type="ECO:0000313" key="8">
    <source>
        <dbReference type="Proteomes" id="UP000051296"/>
    </source>
</evidence>
<dbReference type="FunCoup" id="A0A0R2G0Q2">
    <property type="interactions" value="8"/>
</dbReference>
<dbReference type="InterPro" id="IPR005359">
    <property type="entry name" value="UPF0154"/>
</dbReference>
<dbReference type="InParanoid" id="A0A0R2G0Q2"/>
<evidence type="ECO:0000256" key="3">
    <source>
        <dbReference type="ARBA" id="ARBA00022692"/>
    </source>
</evidence>
<evidence type="ECO:0000256" key="2">
    <source>
        <dbReference type="ARBA" id="ARBA00006694"/>
    </source>
</evidence>
<keyword evidence="4" id="KW-1133">Transmembrane helix</keyword>
<dbReference type="Proteomes" id="UP000051296">
    <property type="component" value="Unassembled WGS sequence"/>
</dbReference>
<dbReference type="Pfam" id="PF03672">
    <property type="entry name" value="UPF0154"/>
    <property type="match status" value="1"/>
</dbReference>
<dbReference type="eggNOG" id="COG3763">
    <property type="taxonomic scope" value="Bacteria"/>
</dbReference>
<name>A0A0R2G0Q2_9LACO</name>
<comment type="caution">
    <text evidence="7">The sequence shown here is derived from an EMBL/GenBank/DDBJ whole genome shotgun (WGS) entry which is preliminary data.</text>
</comment>
<reference evidence="7 8" key="1">
    <citation type="journal article" date="2015" name="Genome Announc.">
        <title>Expanding the biotechnology potential of lactobacilli through comparative genomics of 213 strains and associated genera.</title>
        <authorList>
            <person name="Sun Z."/>
            <person name="Harris H.M."/>
            <person name="McCann A."/>
            <person name="Guo C."/>
            <person name="Argimon S."/>
            <person name="Zhang W."/>
            <person name="Yang X."/>
            <person name="Jeffery I.B."/>
            <person name="Cooney J.C."/>
            <person name="Kagawa T.F."/>
            <person name="Liu W."/>
            <person name="Song Y."/>
            <person name="Salvetti E."/>
            <person name="Wrobel A."/>
            <person name="Rasinkangas P."/>
            <person name="Parkhill J."/>
            <person name="Rea M.C."/>
            <person name="O'Sullivan O."/>
            <person name="Ritari J."/>
            <person name="Douillard F.P."/>
            <person name="Paul Ross R."/>
            <person name="Yang R."/>
            <person name="Briner A.E."/>
            <person name="Felis G.E."/>
            <person name="de Vos W.M."/>
            <person name="Barrangou R."/>
            <person name="Klaenhammer T.R."/>
            <person name="Caufield P.W."/>
            <person name="Cui Y."/>
            <person name="Zhang H."/>
            <person name="O'Toole P.W."/>
        </authorList>
    </citation>
    <scope>NUCLEOTIDE SEQUENCE [LARGE SCALE GENOMIC DNA]</scope>
    <source>
        <strain evidence="7 8">DSM 20190</strain>
    </source>
</reference>
<sequence>MAAILGAVAGFFLARRSMMSYMKKNPPISEEMMRSMMTSMGQKPSQKKLNQMMAQMKAQAAQADKK</sequence>
<keyword evidence="5" id="KW-0472">Membrane</keyword>
<dbReference type="STRING" id="1123500.GCA_000420365_00350"/>
<comment type="subcellular location">
    <subcellularLocation>
        <location evidence="1">Membrane</location>
        <topology evidence="1">Single-pass membrane protein</topology>
    </subcellularLocation>
</comment>
<evidence type="ECO:0000256" key="1">
    <source>
        <dbReference type="ARBA" id="ARBA00004167"/>
    </source>
</evidence>
<evidence type="ECO:0000256" key="5">
    <source>
        <dbReference type="ARBA" id="ARBA00023136"/>
    </source>
</evidence>
<evidence type="ECO:0000313" key="7">
    <source>
        <dbReference type="EMBL" id="KRN33355.1"/>
    </source>
</evidence>
<feature type="region of interest" description="Disordered" evidence="6">
    <location>
        <begin position="37"/>
        <end position="66"/>
    </location>
</feature>
<gene>
    <name evidence="7" type="ORF">IV68_GL000153</name>
</gene>
<feature type="compositionally biased region" description="Low complexity" evidence="6">
    <location>
        <begin position="47"/>
        <end position="66"/>
    </location>
</feature>
<dbReference type="Gene3D" id="1.10.238.10">
    <property type="entry name" value="EF-hand"/>
    <property type="match status" value="1"/>
</dbReference>
<comment type="similarity">
    <text evidence="2">Belongs to the UPF0154 family.</text>
</comment>
<evidence type="ECO:0000256" key="6">
    <source>
        <dbReference type="SAM" id="MobiDB-lite"/>
    </source>
</evidence>
<evidence type="ECO:0000256" key="4">
    <source>
        <dbReference type="ARBA" id="ARBA00022989"/>
    </source>
</evidence>
<accession>A0A0R2G0Q2</accession>
<dbReference type="GO" id="GO:0016020">
    <property type="term" value="C:membrane"/>
    <property type="evidence" value="ECO:0007669"/>
    <property type="project" value="UniProtKB-SubCell"/>
</dbReference>
<dbReference type="EMBL" id="JQAX01000001">
    <property type="protein sequence ID" value="KRN33355.1"/>
    <property type="molecule type" value="Genomic_DNA"/>
</dbReference>
<proteinExistence type="inferred from homology"/>
<organism evidence="7 8">
    <name type="scientific">Weissella halotolerans DSM 20190</name>
    <dbReference type="NCBI Taxonomy" id="1123500"/>
    <lineage>
        <taxon>Bacteria</taxon>
        <taxon>Bacillati</taxon>
        <taxon>Bacillota</taxon>
        <taxon>Bacilli</taxon>
        <taxon>Lactobacillales</taxon>
        <taxon>Lactobacillaceae</taxon>
        <taxon>Weissella</taxon>
    </lineage>
</organism>
<dbReference type="AlphaFoldDB" id="A0A0R2G0Q2"/>
<keyword evidence="8" id="KW-1185">Reference proteome</keyword>
<dbReference type="PATRIC" id="fig|1123500.6.peg.151"/>